<dbReference type="AlphaFoldDB" id="A0A7S3Y9E6"/>
<dbReference type="PRINTS" id="PR00685">
    <property type="entry name" value="TIFACTORIIB"/>
</dbReference>
<dbReference type="Gene3D" id="1.10.472.10">
    <property type="entry name" value="Cyclin-like"/>
    <property type="match status" value="1"/>
</dbReference>
<dbReference type="InterPro" id="IPR013763">
    <property type="entry name" value="Cyclin-like_dom"/>
</dbReference>
<dbReference type="SUPFAM" id="SSF47954">
    <property type="entry name" value="Cyclin-like"/>
    <property type="match status" value="1"/>
</dbReference>
<evidence type="ECO:0000313" key="5">
    <source>
        <dbReference type="EMBL" id="CAE0645101.1"/>
    </source>
</evidence>
<reference evidence="5" key="1">
    <citation type="submission" date="2021-01" db="EMBL/GenBank/DDBJ databases">
        <authorList>
            <person name="Corre E."/>
            <person name="Pelletier E."/>
            <person name="Niang G."/>
            <person name="Scheremetjew M."/>
            <person name="Finn R."/>
            <person name="Kale V."/>
            <person name="Holt S."/>
            <person name="Cochrane G."/>
            <person name="Meng A."/>
            <person name="Brown T."/>
            <person name="Cohen L."/>
        </authorList>
    </citation>
    <scope>NUCLEOTIDE SEQUENCE</scope>
    <source>
        <strain evidence="5">CCCM811</strain>
    </source>
</reference>
<dbReference type="InterPro" id="IPR036915">
    <property type="entry name" value="Cyclin-like_sf"/>
</dbReference>
<evidence type="ECO:0000256" key="1">
    <source>
        <dbReference type="ARBA" id="ARBA00023015"/>
    </source>
</evidence>
<sequence>MTDNVKGSWMECAVCGRVVEERQPKLKHTTFSFYRWSPFATIDTQPSEASSANEKPKEAPEGAVESETMKASPDDKPLDEGFITCFSQMNSELFSVDLAFSRSLSGDIIEMQKLVGDDIQRRLAEQDRKAEASSDHVMIGYVTIDDLCTTFGTPLKKLQAVQLFQRCTTSAVYEQVTNFEALAIAAYAVCTCKEYEDVALKINDTKSPEGVLEDGIGSGESSTQMPSSSVPQTVMRPTLTDINVDGDSGQEVASRSNRSEFPGFPSQGERGAGAVEVTWNLIMEEARTKSMKPITEEGVRKHVDIIKNIINNEPVVVEALRKSMSEFFGKLNLGKETASLAAHIGNQAVKKHLCYRRNSSSLSAASVYLACQLQGMRTTQNSFCKTVGLTEVTLRKVYKELKNHWATLVPENYTPFKVPNGLKSLDVRLKKEDDSRPKDSMDYKSTPEPSPRNANIAPQPSHRNSEPASPAPRSVPPTADSGMRLGAESSDRIADLQSFPIPTQYTREGKLLWADGSDHKAARSRSSSAVPDVLLKPYPIPREVYADIPSDTMGRIIVKSEPGLEDNKKQNWQHTPRPAAGTTRKLVRVCRIDSKGNPTF</sequence>
<dbReference type="GO" id="GO:0097550">
    <property type="term" value="C:transcription preinitiation complex"/>
    <property type="evidence" value="ECO:0007669"/>
    <property type="project" value="TreeGrafter"/>
</dbReference>
<dbReference type="GO" id="GO:0017025">
    <property type="term" value="F:TBP-class protein binding"/>
    <property type="evidence" value="ECO:0007669"/>
    <property type="project" value="InterPro"/>
</dbReference>
<feature type="compositionally biased region" description="Polar residues" evidence="3">
    <location>
        <begin position="44"/>
        <end position="53"/>
    </location>
</feature>
<accession>A0A7S3Y9E6</accession>
<evidence type="ECO:0000256" key="2">
    <source>
        <dbReference type="ARBA" id="ARBA00023163"/>
    </source>
</evidence>
<dbReference type="PANTHER" id="PTHR11618">
    <property type="entry name" value="TRANSCRIPTION INITIATION FACTOR IIB-RELATED"/>
    <property type="match status" value="1"/>
</dbReference>
<feature type="compositionally biased region" description="Polar residues" evidence="3">
    <location>
        <begin position="452"/>
        <end position="462"/>
    </location>
</feature>
<feature type="region of interest" description="Disordered" evidence="3">
    <location>
        <begin position="247"/>
        <end position="270"/>
    </location>
</feature>
<protein>
    <recommendedName>
        <fullName evidence="4">Cyclin-like domain-containing protein</fullName>
    </recommendedName>
</protein>
<proteinExistence type="predicted"/>
<evidence type="ECO:0000256" key="3">
    <source>
        <dbReference type="SAM" id="MobiDB-lite"/>
    </source>
</evidence>
<evidence type="ECO:0000259" key="4">
    <source>
        <dbReference type="SMART" id="SM00385"/>
    </source>
</evidence>
<name>A0A7S3Y9E6_9EUKA</name>
<dbReference type="Pfam" id="PF00382">
    <property type="entry name" value="TFIIB"/>
    <property type="match status" value="1"/>
</dbReference>
<dbReference type="PANTHER" id="PTHR11618:SF13">
    <property type="entry name" value="TRANSCRIPTION INITIATION FACTOR IIB"/>
    <property type="match status" value="1"/>
</dbReference>
<dbReference type="EMBL" id="HBIV01001527">
    <property type="protein sequence ID" value="CAE0645101.1"/>
    <property type="molecule type" value="Transcribed_RNA"/>
</dbReference>
<dbReference type="SMART" id="SM00385">
    <property type="entry name" value="CYCLIN"/>
    <property type="match status" value="1"/>
</dbReference>
<keyword evidence="1" id="KW-0805">Transcription regulation</keyword>
<feature type="domain" description="Cyclin-like" evidence="4">
    <location>
        <begin position="322"/>
        <end position="403"/>
    </location>
</feature>
<keyword evidence="2" id="KW-0804">Transcription</keyword>
<dbReference type="InterPro" id="IPR000812">
    <property type="entry name" value="TFIIB"/>
</dbReference>
<dbReference type="InterPro" id="IPR013150">
    <property type="entry name" value="TFIIB_cyclin"/>
</dbReference>
<organism evidence="5">
    <name type="scientific">Lotharella globosa</name>
    <dbReference type="NCBI Taxonomy" id="91324"/>
    <lineage>
        <taxon>Eukaryota</taxon>
        <taxon>Sar</taxon>
        <taxon>Rhizaria</taxon>
        <taxon>Cercozoa</taxon>
        <taxon>Chlorarachniophyceae</taxon>
        <taxon>Lotharella</taxon>
    </lineage>
</organism>
<gene>
    <name evidence="5" type="ORF">LGLO00237_LOCUS1057</name>
</gene>
<feature type="region of interest" description="Disordered" evidence="3">
    <location>
        <begin position="44"/>
        <end position="76"/>
    </location>
</feature>
<dbReference type="GO" id="GO:0005634">
    <property type="term" value="C:nucleus"/>
    <property type="evidence" value="ECO:0007669"/>
    <property type="project" value="TreeGrafter"/>
</dbReference>
<feature type="compositionally biased region" description="Basic and acidic residues" evidence="3">
    <location>
        <begin position="427"/>
        <end position="442"/>
    </location>
</feature>
<dbReference type="GO" id="GO:0070897">
    <property type="term" value="P:transcription preinitiation complex assembly"/>
    <property type="evidence" value="ECO:0007669"/>
    <property type="project" value="InterPro"/>
</dbReference>
<feature type="region of interest" description="Disordered" evidence="3">
    <location>
        <begin position="427"/>
        <end position="485"/>
    </location>
</feature>